<evidence type="ECO:0000313" key="1">
    <source>
        <dbReference type="EMBL" id="ADD43319.1"/>
    </source>
</evidence>
<protein>
    <recommendedName>
        <fullName evidence="3">Nitroreductase</fullName>
    </recommendedName>
</protein>
<dbReference type="Proteomes" id="UP000000844">
    <property type="component" value="Chromosome"/>
</dbReference>
<dbReference type="Gene3D" id="3.40.109.10">
    <property type="entry name" value="NADH Oxidase"/>
    <property type="match status" value="1"/>
</dbReference>
<evidence type="ECO:0000313" key="2">
    <source>
        <dbReference type="Proteomes" id="UP000000844"/>
    </source>
</evidence>
<reference evidence="1 2" key="1">
    <citation type="journal article" date="2009" name="Stand. Genomic Sci.">
        <title>Complete genome sequence of Stackebrandtia nassauensis type strain (LLR-40K-21).</title>
        <authorList>
            <person name="Munk C."/>
            <person name="Lapidus A."/>
            <person name="Copeland A."/>
            <person name="Jando M."/>
            <person name="Mayilraj S."/>
            <person name="Glavina Del Rio T."/>
            <person name="Nolan M."/>
            <person name="Chen F."/>
            <person name="Lucas S."/>
            <person name="Tice H."/>
            <person name="Cheng J.F."/>
            <person name="Han C."/>
            <person name="Detter J.C."/>
            <person name="Bruce D."/>
            <person name="Goodwin L."/>
            <person name="Chain P."/>
            <person name="Pitluck S."/>
            <person name="Goker M."/>
            <person name="Ovchinikova G."/>
            <person name="Pati A."/>
            <person name="Ivanova N."/>
            <person name="Mavromatis K."/>
            <person name="Chen A."/>
            <person name="Palaniappan K."/>
            <person name="Land M."/>
            <person name="Hauser L."/>
            <person name="Chang Y.J."/>
            <person name="Jeffries C.D."/>
            <person name="Bristow J."/>
            <person name="Eisen J.A."/>
            <person name="Markowitz V."/>
            <person name="Hugenholtz P."/>
            <person name="Kyrpides N.C."/>
            <person name="Klenk H.P."/>
        </authorList>
    </citation>
    <scope>NUCLEOTIDE SEQUENCE [LARGE SCALE GENOMIC DNA]</scope>
    <source>
        <strain evidence="2">DSM 44728 / CIP 108903 / NRRL B-16338 / NBRC 102104 / LLR-40K-21</strain>
    </source>
</reference>
<dbReference type="GO" id="GO:0016491">
    <property type="term" value="F:oxidoreductase activity"/>
    <property type="evidence" value="ECO:0007669"/>
    <property type="project" value="InterPro"/>
</dbReference>
<evidence type="ECO:0008006" key="3">
    <source>
        <dbReference type="Google" id="ProtNLM"/>
    </source>
</evidence>
<dbReference type="AlphaFoldDB" id="D3PXI9"/>
<dbReference type="HOGENOM" id="CLU_051479_3_0_11"/>
<dbReference type="NCBIfam" id="NF047509">
    <property type="entry name" value="Rv3131_FMN_oxido"/>
    <property type="match status" value="1"/>
</dbReference>
<proteinExistence type="predicted"/>
<organism evidence="1 2">
    <name type="scientific">Stackebrandtia nassauensis (strain DSM 44728 / CIP 108903 / NRRL B-16338 / NBRC 102104 / LLR-40K-21)</name>
    <dbReference type="NCBI Taxonomy" id="446470"/>
    <lineage>
        <taxon>Bacteria</taxon>
        <taxon>Bacillati</taxon>
        <taxon>Actinomycetota</taxon>
        <taxon>Actinomycetes</taxon>
        <taxon>Glycomycetales</taxon>
        <taxon>Glycomycetaceae</taxon>
        <taxon>Stackebrandtia</taxon>
    </lineage>
</organism>
<sequence>MTMSKPEHALADKPEALRTAASVARFAPSIHNTQPWQWSIAADAMELFTDRKRHMRLTDPEGRLMVLSCGAALRYAQIALEVQGYRNPAVYRLGQARADSDDVMLARLTPGGQVEPSEESIHELRLLMLRRTDRGAVRDEAVSPSVLERLRATCEENGAYLHVLRDEQVTQLAVITGHAQRIVESDSRRLAELDEWAAAHQEEGVGVPAESVNVDPGRVRVAPRRFGVARPLPPQESTQDDSGDAAASYAVLYAPDDAAPAWLRAGEALVAMWLEATDAGVSVEPFSETIEVDAARAQLSQLIGDVGYPLLVLRLGLSRKPEFTAAWTPRLSVAEILREARA</sequence>
<dbReference type="EMBL" id="CP001778">
    <property type="protein sequence ID" value="ADD43319.1"/>
    <property type="molecule type" value="Genomic_DNA"/>
</dbReference>
<dbReference type="SUPFAM" id="SSF55469">
    <property type="entry name" value="FMN-dependent nitroreductase-like"/>
    <property type="match status" value="2"/>
</dbReference>
<dbReference type="STRING" id="446470.Snas_3661"/>
<accession>D3PXI9</accession>
<dbReference type="KEGG" id="sna:Snas_3661"/>
<gene>
    <name evidence="1" type="ordered locus">Snas_3661</name>
</gene>
<dbReference type="InterPro" id="IPR000415">
    <property type="entry name" value="Nitroreductase-like"/>
</dbReference>
<keyword evidence="2" id="KW-1185">Reference proteome</keyword>
<dbReference type="eggNOG" id="COG0778">
    <property type="taxonomic scope" value="Bacteria"/>
</dbReference>
<name>D3PXI9_STANL</name>